<protein>
    <submittedName>
        <fullName evidence="7">2-hydroxyacid dehydrogenase</fullName>
    </submittedName>
</protein>
<keyword evidence="8" id="KW-1185">Reference proteome</keyword>
<feature type="domain" description="D-isomer specific 2-hydroxyacid dehydrogenase catalytic" evidence="5">
    <location>
        <begin position="28"/>
        <end position="322"/>
    </location>
</feature>
<evidence type="ECO:0000259" key="6">
    <source>
        <dbReference type="Pfam" id="PF02826"/>
    </source>
</evidence>
<dbReference type="PROSITE" id="PS00671">
    <property type="entry name" value="D_2_HYDROXYACID_DH_3"/>
    <property type="match status" value="1"/>
</dbReference>
<comment type="caution">
    <text evidence="7">The sequence shown here is derived from an EMBL/GenBank/DDBJ whole genome shotgun (WGS) entry which is preliminary data.</text>
</comment>
<dbReference type="PANTHER" id="PTHR10996">
    <property type="entry name" value="2-HYDROXYACID DEHYDROGENASE-RELATED"/>
    <property type="match status" value="1"/>
</dbReference>
<gene>
    <name evidence="7" type="ORF">GCM10009547_32170</name>
</gene>
<dbReference type="InterPro" id="IPR006139">
    <property type="entry name" value="D-isomer_2_OHA_DH_cat_dom"/>
</dbReference>
<evidence type="ECO:0000259" key="5">
    <source>
        <dbReference type="Pfam" id="PF00389"/>
    </source>
</evidence>
<dbReference type="InterPro" id="IPR029753">
    <property type="entry name" value="D-isomer_DH_CS"/>
</dbReference>
<dbReference type="RefSeq" id="WP_344606535.1">
    <property type="nucleotide sequence ID" value="NZ_BAAAHE010000026.1"/>
</dbReference>
<dbReference type="PANTHER" id="PTHR10996:SF178">
    <property type="entry name" value="2-HYDROXYACID DEHYDROGENASE YGL185C-RELATED"/>
    <property type="match status" value="1"/>
</dbReference>
<dbReference type="InterPro" id="IPR050223">
    <property type="entry name" value="D-isomer_2-hydroxyacid_DH"/>
</dbReference>
<dbReference type="Pfam" id="PF00389">
    <property type="entry name" value="2-Hacid_dh"/>
    <property type="match status" value="1"/>
</dbReference>
<comment type="similarity">
    <text evidence="1 4">Belongs to the D-isomer specific 2-hydroxyacid dehydrogenase family.</text>
</comment>
<dbReference type="EMBL" id="BAAAHE010000026">
    <property type="protein sequence ID" value="GAA0626297.1"/>
    <property type="molecule type" value="Genomic_DNA"/>
</dbReference>
<evidence type="ECO:0000256" key="2">
    <source>
        <dbReference type="ARBA" id="ARBA00023002"/>
    </source>
</evidence>
<dbReference type="InterPro" id="IPR036291">
    <property type="entry name" value="NAD(P)-bd_dom_sf"/>
</dbReference>
<evidence type="ECO:0000256" key="4">
    <source>
        <dbReference type="RuleBase" id="RU003719"/>
    </source>
</evidence>
<name>A0ABP3S599_9ACTN</name>
<reference evidence="8" key="1">
    <citation type="journal article" date="2019" name="Int. J. Syst. Evol. Microbiol.">
        <title>The Global Catalogue of Microorganisms (GCM) 10K type strain sequencing project: providing services to taxonomists for standard genome sequencing and annotation.</title>
        <authorList>
            <consortium name="The Broad Institute Genomics Platform"/>
            <consortium name="The Broad Institute Genome Sequencing Center for Infectious Disease"/>
            <person name="Wu L."/>
            <person name="Ma J."/>
        </authorList>
    </citation>
    <scope>NUCLEOTIDE SEQUENCE [LARGE SCALE GENOMIC DNA]</scope>
    <source>
        <strain evidence="8">JCM 10671</strain>
    </source>
</reference>
<keyword evidence="2 4" id="KW-0560">Oxidoreductase</keyword>
<evidence type="ECO:0000313" key="8">
    <source>
        <dbReference type="Proteomes" id="UP001500957"/>
    </source>
</evidence>
<evidence type="ECO:0000313" key="7">
    <source>
        <dbReference type="EMBL" id="GAA0626297.1"/>
    </source>
</evidence>
<dbReference type="InterPro" id="IPR006140">
    <property type="entry name" value="D-isomer_DH_NAD-bd"/>
</dbReference>
<organism evidence="7 8">
    <name type="scientific">Sporichthya brevicatena</name>
    <dbReference type="NCBI Taxonomy" id="171442"/>
    <lineage>
        <taxon>Bacteria</taxon>
        <taxon>Bacillati</taxon>
        <taxon>Actinomycetota</taxon>
        <taxon>Actinomycetes</taxon>
        <taxon>Sporichthyales</taxon>
        <taxon>Sporichthyaceae</taxon>
        <taxon>Sporichthya</taxon>
    </lineage>
</organism>
<dbReference type="Pfam" id="PF02826">
    <property type="entry name" value="2-Hacid_dh_C"/>
    <property type="match status" value="1"/>
</dbReference>
<sequence>MSEPWRLLSLLPLPNDATLAALGDVAERMKLTLLPASSVEDLHAALADAEIVLGAWQSAGAQHVDTAAVAATGPDLVFVQQPSAGVDVLDVPGLTARGIPVANAAGANARGVAEWTVGAALALSRSIPFADGGVRAGGWPQMDVVRRGHGEIGGLRVGILGFGPVGAIAADLFAAFGCDVAYWSRTPREVPYAWLEPAALCARSDILVLALPLTPDTHHLISADLLAALPAGAYVINVGRGNLLDSDALVAALDSGHLGGAALDVFPVEPLPADDPLRRHDRILLSPHAAGATRQSVARIVEKSVANLRRVLAGEPVIDVVNGLDPVIRRRR</sequence>
<keyword evidence="3" id="KW-0520">NAD</keyword>
<dbReference type="Proteomes" id="UP001500957">
    <property type="component" value="Unassembled WGS sequence"/>
</dbReference>
<evidence type="ECO:0000256" key="1">
    <source>
        <dbReference type="ARBA" id="ARBA00005854"/>
    </source>
</evidence>
<dbReference type="Gene3D" id="3.40.50.720">
    <property type="entry name" value="NAD(P)-binding Rossmann-like Domain"/>
    <property type="match status" value="2"/>
</dbReference>
<feature type="domain" description="D-isomer specific 2-hydroxyacid dehydrogenase NAD-binding" evidence="6">
    <location>
        <begin position="118"/>
        <end position="290"/>
    </location>
</feature>
<dbReference type="SUPFAM" id="SSF52283">
    <property type="entry name" value="Formate/glycerate dehydrogenase catalytic domain-like"/>
    <property type="match status" value="1"/>
</dbReference>
<dbReference type="SUPFAM" id="SSF51735">
    <property type="entry name" value="NAD(P)-binding Rossmann-fold domains"/>
    <property type="match status" value="1"/>
</dbReference>
<evidence type="ECO:0000256" key="3">
    <source>
        <dbReference type="ARBA" id="ARBA00023027"/>
    </source>
</evidence>
<proteinExistence type="inferred from homology"/>
<accession>A0ABP3S599</accession>